<feature type="active site" description="Charge relay system" evidence="5">
    <location>
        <position position="144"/>
    </location>
</feature>
<dbReference type="InterPro" id="IPR045474">
    <property type="entry name" value="GEVED"/>
</dbReference>
<evidence type="ECO:0000256" key="5">
    <source>
        <dbReference type="PROSITE-ProRule" id="PRU01240"/>
    </source>
</evidence>
<dbReference type="InterPro" id="IPR013783">
    <property type="entry name" value="Ig-like_fold"/>
</dbReference>
<dbReference type="GO" id="GO:0006508">
    <property type="term" value="P:proteolysis"/>
    <property type="evidence" value="ECO:0007669"/>
    <property type="project" value="UniProtKB-KW"/>
</dbReference>
<dbReference type="Pfam" id="PF18962">
    <property type="entry name" value="Por_Secre_tail"/>
    <property type="match status" value="1"/>
</dbReference>
<evidence type="ECO:0000313" key="9">
    <source>
        <dbReference type="Proteomes" id="UP000293583"/>
    </source>
</evidence>
<organism evidence="8 9">
    <name type="scientific">Aquirufa antheringensis</name>
    <dbReference type="NCBI Taxonomy" id="2516559"/>
    <lineage>
        <taxon>Bacteria</taxon>
        <taxon>Pseudomonadati</taxon>
        <taxon>Bacteroidota</taxon>
        <taxon>Cytophagia</taxon>
        <taxon>Cytophagales</taxon>
        <taxon>Flectobacillaceae</taxon>
        <taxon>Aquirufa</taxon>
    </lineage>
</organism>
<evidence type="ECO:0000259" key="7">
    <source>
        <dbReference type="PROSITE" id="PS50835"/>
    </source>
</evidence>
<keyword evidence="2 5" id="KW-0645">Protease</keyword>
<dbReference type="PANTHER" id="PTHR43399:SF4">
    <property type="entry name" value="CELL WALL-ASSOCIATED PROTEASE"/>
    <property type="match status" value="1"/>
</dbReference>
<dbReference type="InterPro" id="IPR036179">
    <property type="entry name" value="Ig-like_dom_sf"/>
</dbReference>
<dbReference type="PROSITE" id="PS50835">
    <property type="entry name" value="IG_LIKE"/>
    <property type="match status" value="1"/>
</dbReference>
<proteinExistence type="inferred from homology"/>
<gene>
    <name evidence="8" type="ORF">EWU20_02710</name>
</gene>
<dbReference type="RefSeq" id="WP_130922631.1">
    <property type="nucleotide sequence ID" value="NZ_JAANOM010000002.1"/>
</dbReference>
<evidence type="ECO:0000313" key="8">
    <source>
        <dbReference type="EMBL" id="TBH75511.1"/>
    </source>
</evidence>
<comment type="caution">
    <text evidence="8">The sequence shown here is derived from an EMBL/GenBank/DDBJ whole genome shotgun (WGS) entry which is preliminary data.</text>
</comment>
<sequence>MKGKLVLLFLLSFSTWAQDALRKERALRFGMQQDSIYRGAQALAKKRGIPLQVDLGKNKTLQFQGFSEIGEALYLRTESNTQAAKMTKTNLLYPGASLNLGLTGKSDSIKGKLGMWDGGGVLASHQEFGGRATAAQTITSTNDHATHVAGILVAAGISPSARGMAYEADLKFWDYSNDNSEMSTASTSLLISNHSYGYQAGWVYDETKKKWQWWGNDAVNTEEDYKFGLYDANTQTWDRVAYNAPNYLIVKSAGNSRNQNGPAAGEYYLLRSTSDSSNKARSKNDGFDIISTSGTAKNILTIGAATLSSLIPTKGSEVSISSFTSWGPTDDGRVKPDVMAVGTSLFSTTNTSDKSYATQSGTSMSSPQAAGSLYLIQQLYNRLNSNTFMLASTLKAVAIHSAMDMDVAGPDYKTGYGLIQLDKAAALVKNEGNTHLLKEEKLNQGQTKTYTLISSGNGPLKATIAWTDPEGTTSSALNDRTPRLVNDLDIRISSGSTTYLPFILDPGTPDALAVPGDNIRDNVEQIIVNNPLPGQTFTLTVSHKGIIKNSTQDFGIAVSGIGGTAYCALAPSTITTDFQKFTLGTTKDSTGLSPAFTAELGASLPLAFQFAGSGTRNTSLYADWNQDGDFTDAGEELYSSSTGATSIHIPSTLKQDNYYRIRWVASNGSGAALSCGSITSGETKDYALQILQASKDFSAVSVAQTTAGFCASAGATNFVAKVKNAGSLTQTNVPVLLEIKSGSTLVGTASGTISTLASGREMDVSLSGSAQLIAGLSYTFLLKTALTGDQNSLNDTYTISGTIESPAAPVVTGTICSGASELSLAATNGSPLWYNGNTLLGAGASLKTPSTGTFYAAFDNLNTTMGPATKAEFGGGSYYSNFGPEPIFTVTQPTILESATVYIGTSGTVTFGIFDKETGELIASVAKDLTATRTSANNTTVNSQLIDDKNDPGQKVILNLPFPKAGTYILSHVCSNGASIFRSNRTAADTVNAPTNIGYPYAIPGVLKLTSALFNGGEIQSGYYYLYGMKFKSYACPSPRVQVSVTTGESPVVAVSPTGATTVCAGDKITLTGTPASGTPTYQWFKNGSAIAGATTNKLEVNSSGSYTLNSSFNGICPVTSPTSTVTATNPLEPLVTFNQGILTTSAGTDIQWYLNDIAITGATATTFKPTANGIYKVKLRDVNGCLATASYGITILASATDNPFATFYAFPNPATEIVHIGIPSAFQAPNIRVRISNMQGKELRDSRVESRDNRISLDISALPAGNYILHFPDLENQVSLKFQKN</sequence>
<dbReference type="PROSITE" id="PS51892">
    <property type="entry name" value="SUBTILASE"/>
    <property type="match status" value="1"/>
</dbReference>
<dbReference type="OrthoDB" id="9792152at2"/>
<dbReference type="Gene3D" id="3.40.50.200">
    <property type="entry name" value="Peptidase S8/S53 domain"/>
    <property type="match status" value="1"/>
</dbReference>
<evidence type="ECO:0000256" key="1">
    <source>
        <dbReference type="ARBA" id="ARBA00011073"/>
    </source>
</evidence>
<dbReference type="CDD" id="cd04842">
    <property type="entry name" value="Peptidases_S8_Kp43_protease"/>
    <property type="match status" value="1"/>
</dbReference>
<dbReference type="InterPro" id="IPR023828">
    <property type="entry name" value="Peptidase_S8_Ser-AS"/>
</dbReference>
<dbReference type="Proteomes" id="UP000293583">
    <property type="component" value="Unassembled WGS sequence"/>
</dbReference>
<feature type="active site" description="Charge relay system" evidence="5">
    <location>
        <position position="363"/>
    </location>
</feature>
<dbReference type="InterPro" id="IPR007110">
    <property type="entry name" value="Ig-like_dom"/>
</dbReference>
<keyword evidence="4 5" id="KW-0720">Serine protease</keyword>
<evidence type="ECO:0000256" key="6">
    <source>
        <dbReference type="SAM" id="SignalP"/>
    </source>
</evidence>
<dbReference type="SUPFAM" id="SSF49785">
    <property type="entry name" value="Galactose-binding domain-like"/>
    <property type="match status" value="1"/>
</dbReference>
<comment type="similarity">
    <text evidence="1 5">Belongs to the peptidase S8 family.</text>
</comment>
<dbReference type="Gene3D" id="2.60.40.10">
    <property type="entry name" value="Immunoglobulins"/>
    <property type="match status" value="1"/>
</dbReference>
<dbReference type="Pfam" id="PF20009">
    <property type="entry name" value="GEVED"/>
    <property type="match status" value="1"/>
</dbReference>
<feature type="signal peptide" evidence="6">
    <location>
        <begin position="1"/>
        <end position="17"/>
    </location>
</feature>
<keyword evidence="3 5" id="KW-0378">Hydrolase</keyword>
<feature type="chain" id="PRO_5020778306" evidence="6">
    <location>
        <begin position="18"/>
        <end position="1286"/>
    </location>
</feature>
<dbReference type="PROSITE" id="PS00138">
    <property type="entry name" value="SUBTILASE_SER"/>
    <property type="match status" value="1"/>
</dbReference>
<dbReference type="NCBIfam" id="TIGR04183">
    <property type="entry name" value="Por_Secre_tail"/>
    <property type="match status" value="1"/>
</dbReference>
<accession>A0A4Q9BI27</accession>
<keyword evidence="9" id="KW-1185">Reference proteome</keyword>
<dbReference type="InterPro" id="IPR026444">
    <property type="entry name" value="Secre_tail"/>
</dbReference>
<dbReference type="InterPro" id="IPR015500">
    <property type="entry name" value="Peptidase_S8_subtilisin-rel"/>
</dbReference>
<feature type="domain" description="Ig-like" evidence="7">
    <location>
        <begin position="1051"/>
        <end position="1127"/>
    </location>
</feature>
<evidence type="ECO:0000256" key="3">
    <source>
        <dbReference type="ARBA" id="ARBA00022801"/>
    </source>
</evidence>
<evidence type="ECO:0000256" key="2">
    <source>
        <dbReference type="ARBA" id="ARBA00022670"/>
    </source>
</evidence>
<feature type="active site" description="Charge relay system" evidence="5">
    <location>
        <position position="117"/>
    </location>
</feature>
<dbReference type="InterPro" id="IPR008979">
    <property type="entry name" value="Galactose-bd-like_sf"/>
</dbReference>
<dbReference type="GO" id="GO:0004252">
    <property type="term" value="F:serine-type endopeptidase activity"/>
    <property type="evidence" value="ECO:0007669"/>
    <property type="project" value="UniProtKB-UniRule"/>
</dbReference>
<name>A0A4Q9BI27_9BACT</name>
<dbReference type="InterPro" id="IPR051048">
    <property type="entry name" value="Peptidase_S8/S53_subtilisin"/>
</dbReference>
<reference evidence="8 9" key="1">
    <citation type="submission" date="2019-02" db="EMBL/GenBank/DDBJ databases">
        <title>Genome of a new Bacteroidetes strain.</title>
        <authorList>
            <person name="Pitt A."/>
        </authorList>
    </citation>
    <scope>NUCLEOTIDE SEQUENCE [LARGE SCALE GENOMIC DNA]</scope>
    <source>
        <strain evidence="8 9">103A-SOEBACH</strain>
    </source>
</reference>
<dbReference type="SUPFAM" id="SSF52743">
    <property type="entry name" value="Subtilisin-like"/>
    <property type="match status" value="1"/>
</dbReference>
<dbReference type="SUPFAM" id="SSF48726">
    <property type="entry name" value="Immunoglobulin"/>
    <property type="match status" value="1"/>
</dbReference>
<dbReference type="EMBL" id="SEWY01000001">
    <property type="protein sequence ID" value="TBH75511.1"/>
    <property type="molecule type" value="Genomic_DNA"/>
</dbReference>
<protein>
    <submittedName>
        <fullName evidence="8">T9SS type A sorting domain-containing protein</fullName>
    </submittedName>
</protein>
<dbReference type="InterPro" id="IPR036852">
    <property type="entry name" value="Peptidase_S8/S53_dom_sf"/>
</dbReference>
<evidence type="ECO:0000256" key="4">
    <source>
        <dbReference type="ARBA" id="ARBA00022825"/>
    </source>
</evidence>
<dbReference type="PRINTS" id="PR00723">
    <property type="entry name" value="SUBTILISIN"/>
</dbReference>
<dbReference type="Pfam" id="PF00082">
    <property type="entry name" value="Peptidase_S8"/>
    <property type="match status" value="1"/>
</dbReference>
<dbReference type="InterPro" id="IPR034058">
    <property type="entry name" value="TagA/B/C/D_pept_dom"/>
</dbReference>
<dbReference type="Gene3D" id="2.60.120.380">
    <property type="match status" value="1"/>
</dbReference>
<dbReference type="PANTHER" id="PTHR43399">
    <property type="entry name" value="SUBTILISIN-RELATED"/>
    <property type="match status" value="1"/>
</dbReference>
<dbReference type="InterPro" id="IPR000209">
    <property type="entry name" value="Peptidase_S8/S53_dom"/>
</dbReference>
<keyword evidence="6" id="KW-0732">Signal</keyword>